<keyword evidence="4" id="KW-1185">Reference proteome</keyword>
<feature type="chain" id="PRO_5004880199" description="Lysozyme inhibitor LprI-like N-terminal domain-containing protein" evidence="1">
    <location>
        <begin position="22"/>
        <end position="104"/>
    </location>
</feature>
<evidence type="ECO:0000259" key="2">
    <source>
        <dbReference type="Pfam" id="PF07007"/>
    </source>
</evidence>
<dbReference type="InterPro" id="IPR009739">
    <property type="entry name" value="LprI-like_N"/>
</dbReference>
<keyword evidence="1" id="KW-0732">Signal</keyword>
<dbReference type="EMBL" id="CBTJ020000001">
    <property type="protein sequence ID" value="CDI00972.1"/>
    <property type="molecule type" value="Genomic_DNA"/>
</dbReference>
<evidence type="ECO:0000313" key="4">
    <source>
        <dbReference type="Proteomes" id="UP000035760"/>
    </source>
</evidence>
<dbReference type="STRING" id="1400863.BN873_10228"/>
<dbReference type="Gene3D" id="1.20.1270.180">
    <property type="match status" value="1"/>
</dbReference>
<comment type="caution">
    <text evidence="3">The sequence shown here is derived from an EMBL/GenBank/DDBJ whole genome shotgun (WGS) entry which is preliminary data.</text>
</comment>
<reference evidence="3" key="1">
    <citation type="submission" date="2013-07" db="EMBL/GenBank/DDBJ databases">
        <authorList>
            <person name="McIlroy S."/>
        </authorList>
    </citation>
    <scope>NUCLEOTIDE SEQUENCE [LARGE SCALE GENOMIC DNA]</scope>
    <source>
        <strain evidence="3">Run_A_D11</strain>
    </source>
</reference>
<dbReference type="InterPro" id="IPR052755">
    <property type="entry name" value="Lysozyme_Inhibitor_LprI"/>
</dbReference>
<dbReference type="Pfam" id="PF07007">
    <property type="entry name" value="LprI"/>
    <property type="match status" value="1"/>
</dbReference>
<protein>
    <recommendedName>
        <fullName evidence="2">Lysozyme inhibitor LprI-like N-terminal domain-containing protein</fullName>
    </recommendedName>
</protein>
<proteinExistence type="predicted"/>
<dbReference type="PANTHER" id="PTHR37549">
    <property type="entry name" value="LIPOPROTEIN LPRI"/>
    <property type="match status" value="1"/>
</dbReference>
<name>W6M0Q2_9GAMM</name>
<evidence type="ECO:0000256" key="1">
    <source>
        <dbReference type="SAM" id="SignalP"/>
    </source>
</evidence>
<dbReference type="GO" id="GO:0005576">
    <property type="term" value="C:extracellular region"/>
    <property type="evidence" value="ECO:0007669"/>
    <property type="project" value="TreeGrafter"/>
</dbReference>
<organism evidence="3 4">
    <name type="scientific">Candidatus Competibacter denitrificans Run_A_D11</name>
    <dbReference type="NCBI Taxonomy" id="1400863"/>
    <lineage>
        <taxon>Bacteria</taxon>
        <taxon>Pseudomonadati</taxon>
        <taxon>Pseudomonadota</taxon>
        <taxon>Gammaproteobacteria</taxon>
        <taxon>Candidatus Competibacteraceae</taxon>
        <taxon>Candidatus Competibacter</taxon>
    </lineage>
</organism>
<dbReference type="AlphaFoldDB" id="W6M0Q2"/>
<reference evidence="3" key="2">
    <citation type="submission" date="2014-03" db="EMBL/GenBank/DDBJ databases">
        <title>Candidatus Competibacter-lineage genomes retrieved from metagenomes reveal functional metabolic diversity.</title>
        <authorList>
            <person name="McIlroy S.J."/>
            <person name="Albertsen M."/>
            <person name="Andresen E.K."/>
            <person name="Saunders A.M."/>
            <person name="Kristiansen R."/>
            <person name="Stokholm-Bjerregaard M."/>
            <person name="Nielsen K.L."/>
            <person name="Nielsen P.H."/>
        </authorList>
    </citation>
    <scope>NUCLEOTIDE SEQUENCE</scope>
    <source>
        <strain evidence="3">Run_A_D11</strain>
    </source>
</reference>
<dbReference type="OrthoDB" id="5957809at2"/>
<accession>W6M0Q2</accession>
<dbReference type="PROSITE" id="PS51257">
    <property type="entry name" value="PROKAR_LIPOPROTEIN"/>
    <property type="match status" value="1"/>
</dbReference>
<dbReference type="Proteomes" id="UP000035760">
    <property type="component" value="Unassembled WGS sequence"/>
</dbReference>
<sequence>MIKPVLLTLLCTAWLPLSAQAASFGCLDVDTEVESAICADPDLNRMDEDLAEQYQDLLRELSPREARKLRQEQRSWLRARDSCGDDVRCLRARYEERSARLDRY</sequence>
<dbReference type="RefSeq" id="WP_048670050.1">
    <property type="nucleotide sequence ID" value="NZ_CBTJ020000001.1"/>
</dbReference>
<dbReference type="PANTHER" id="PTHR37549:SF1">
    <property type="entry name" value="LIPOPROTEIN LPRI"/>
    <property type="match status" value="1"/>
</dbReference>
<gene>
    <name evidence="3" type="ORF">BN873_10228</name>
</gene>
<evidence type="ECO:0000313" key="3">
    <source>
        <dbReference type="EMBL" id="CDI00972.1"/>
    </source>
</evidence>
<feature type="domain" description="Lysozyme inhibitor LprI-like N-terminal" evidence="2">
    <location>
        <begin position="30"/>
        <end position="83"/>
    </location>
</feature>
<feature type="signal peptide" evidence="1">
    <location>
        <begin position="1"/>
        <end position="21"/>
    </location>
</feature>